<dbReference type="Proteomes" id="UP000623467">
    <property type="component" value="Unassembled WGS sequence"/>
</dbReference>
<dbReference type="Pfam" id="PF25534">
    <property type="entry name" value="DUF7918"/>
    <property type="match status" value="1"/>
</dbReference>
<reference evidence="3" key="1">
    <citation type="submission" date="2020-05" db="EMBL/GenBank/DDBJ databases">
        <title>Mycena genomes resolve the evolution of fungal bioluminescence.</title>
        <authorList>
            <person name="Tsai I.J."/>
        </authorList>
    </citation>
    <scope>NUCLEOTIDE SEQUENCE</scope>
    <source>
        <strain evidence="3">160909Yilan</strain>
    </source>
</reference>
<keyword evidence="4" id="KW-1185">Reference proteome</keyword>
<dbReference type="OrthoDB" id="3364132at2759"/>
<dbReference type="EMBL" id="JACAZH010000001">
    <property type="protein sequence ID" value="KAF7376572.1"/>
    <property type="molecule type" value="Genomic_DNA"/>
</dbReference>
<dbReference type="PANTHER" id="PTHR36223">
    <property type="entry name" value="BETA-LACTAMASE-TYPE TRANSPEPTIDASE FOLD DOMAIN CONTAINING PROTEIN"/>
    <property type="match status" value="1"/>
</dbReference>
<feature type="region of interest" description="Disordered" evidence="1">
    <location>
        <begin position="205"/>
        <end position="231"/>
    </location>
</feature>
<dbReference type="InterPro" id="IPR057678">
    <property type="entry name" value="DUF7918"/>
</dbReference>
<feature type="domain" description="DUF7918" evidence="2">
    <location>
        <begin position="8"/>
        <end position="203"/>
    </location>
</feature>
<proteinExistence type="predicted"/>
<protein>
    <recommendedName>
        <fullName evidence="2">DUF7918 domain-containing protein</fullName>
    </recommendedName>
</protein>
<sequence length="258" mass="28621">MRLKANGFEAWIVINGVEAEQFKPETVDYPTGQTCWIASELDKGFSIHWRNTEVFCHTASRIWVDGIECAGEIILHPNREASISGRRTSGSTVSPFKFSPVNLTDDDAFLDSSGHKDLGLIRVEIWTINQAGTKSYGKVDAAVESKIHERTKKGSSHQIKFAKEEVQPLRSAAIVEYLENSPLVTFTFKYRSIDVLRAEGIAPSKRKISPGSSTSEDKGPKRVKKEVGQPFESKVKPGEIIDLTRSDTPVATEIIDLT</sequence>
<accession>A0A8H7DKC1</accession>
<gene>
    <name evidence="3" type="ORF">MSAN_00073500</name>
</gene>
<organism evidence="3 4">
    <name type="scientific">Mycena sanguinolenta</name>
    <dbReference type="NCBI Taxonomy" id="230812"/>
    <lineage>
        <taxon>Eukaryota</taxon>
        <taxon>Fungi</taxon>
        <taxon>Dikarya</taxon>
        <taxon>Basidiomycota</taxon>
        <taxon>Agaricomycotina</taxon>
        <taxon>Agaricomycetes</taxon>
        <taxon>Agaricomycetidae</taxon>
        <taxon>Agaricales</taxon>
        <taxon>Marasmiineae</taxon>
        <taxon>Mycenaceae</taxon>
        <taxon>Mycena</taxon>
    </lineage>
</organism>
<evidence type="ECO:0000313" key="3">
    <source>
        <dbReference type="EMBL" id="KAF7376572.1"/>
    </source>
</evidence>
<evidence type="ECO:0000259" key="2">
    <source>
        <dbReference type="Pfam" id="PF25534"/>
    </source>
</evidence>
<dbReference type="AlphaFoldDB" id="A0A8H7DKC1"/>
<dbReference type="PANTHER" id="PTHR36223:SF1">
    <property type="entry name" value="TRANSCRIPTION ELONGATION FACTOR EAF N-TERMINAL DOMAIN-CONTAINING PROTEIN"/>
    <property type="match status" value="1"/>
</dbReference>
<evidence type="ECO:0000256" key="1">
    <source>
        <dbReference type="SAM" id="MobiDB-lite"/>
    </source>
</evidence>
<comment type="caution">
    <text evidence="3">The sequence shown here is derived from an EMBL/GenBank/DDBJ whole genome shotgun (WGS) entry which is preliminary data.</text>
</comment>
<name>A0A8H7DKC1_9AGAR</name>
<evidence type="ECO:0000313" key="4">
    <source>
        <dbReference type="Proteomes" id="UP000623467"/>
    </source>
</evidence>